<reference evidence="2" key="1">
    <citation type="journal article" date="2019" name="Int. J. Syst. Evol. Microbiol.">
        <title>The Global Catalogue of Microorganisms (GCM) 10K type strain sequencing project: providing services to taxonomists for standard genome sequencing and annotation.</title>
        <authorList>
            <consortium name="The Broad Institute Genomics Platform"/>
            <consortium name="The Broad Institute Genome Sequencing Center for Infectious Disease"/>
            <person name="Wu L."/>
            <person name="Ma J."/>
        </authorList>
    </citation>
    <scope>NUCLEOTIDE SEQUENCE [LARGE SCALE GENOMIC DNA]</scope>
    <source>
        <strain evidence="2">JCM 18541</strain>
    </source>
</reference>
<evidence type="ECO:0000313" key="1">
    <source>
        <dbReference type="EMBL" id="GAA4798980.1"/>
    </source>
</evidence>
<sequence>MGLGWALGVTVAVGVLLGALVEDAGLLGLTTCSWELDWDAPQALRNKSATRLPRAAILGDLIIGCLHPGLQGDVSAVHALGILGLAAETRAFVGDVVNHIE</sequence>
<dbReference type="EMBL" id="BAABKP010000004">
    <property type="protein sequence ID" value="GAA4798980.1"/>
    <property type="molecule type" value="Genomic_DNA"/>
</dbReference>
<evidence type="ECO:0000313" key="2">
    <source>
        <dbReference type="Proteomes" id="UP001500187"/>
    </source>
</evidence>
<accession>A0ABP9BQD1</accession>
<gene>
    <name evidence="1" type="ORF">GCM10023352_18550</name>
</gene>
<protein>
    <submittedName>
        <fullName evidence="1">Uncharacterized protein</fullName>
    </submittedName>
</protein>
<organism evidence="1 2">
    <name type="scientific">Rothia endophytica</name>
    <dbReference type="NCBI Taxonomy" id="1324766"/>
    <lineage>
        <taxon>Bacteria</taxon>
        <taxon>Bacillati</taxon>
        <taxon>Actinomycetota</taxon>
        <taxon>Actinomycetes</taxon>
        <taxon>Micrococcales</taxon>
        <taxon>Micrococcaceae</taxon>
        <taxon>Rothia</taxon>
    </lineage>
</organism>
<comment type="caution">
    <text evidence="1">The sequence shown here is derived from an EMBL/GenBank/DDBJ whole genome shotgun (WGS) entry which is preliminary data.</text>
</comment>
<proteinExistence type="predicted"/>
<keyword evidence="2" id="KW-1185">Reference proteome</keyword>
<dbReference type="Proteomes" id="UP001500187">
    <property type="component" value="Unassembled WGS sequence"/>
</dbReference>
<name>A0ABP9BQD1_9MICC</name>